<accession>A0ABD1P8F1</accession>
<reference evidence="4" key="1">
    <citation type="submission" date="2024-07" db="EMBL/GenBank/DDBJ databases">
        <title>Two chromosome-level genome assemblies of Korean endemic species Abeliophyllum distichum and Forsythia ovata (Oleaceae).</title>
        <authorList>
            <person name="Jang H."/>
        </authorList>
    </citation>
    <scope>NUCLEOTIDE SEQUENCE [LARGE SCALE GENOMIC DNA]</scope>
</reference>
<dbReference type="PANTHER" id="PTHR34272">
    <property type="entry name" value="EXPRESSED PROTEIN"/>
    <property type="match status" value="1"/>
</dbReference>
<keyword evidence="4" id="KW-1185">Reference proteome</keyword>
<feature type="compositionally biased region" description="Polar residues" evidence="1">
    <location>
        <begin position="178"/>
        <end position="208"/>
    </location>
</feature>
<feature type="region of interest" description="Disordered" evidence="1">
    <location>
        <begin position="160"/>
        <end position="249"/>
    </location>
</feature>
<feature type="region of interest" description="Disordered" evidence="1">
    <location>
        <begin position="1"/>
        <end position="24"/>
    </location>
</feature>
<comment type="caution">
    <text evidence="3">The sequence shown here is derived from an EMBL/GenBank/DDBJ whole genome shotgun (WGS) entry which is preliminary data.</text>
</comment>
<dbReference type="InterPro" id="IPR055513">
    <property type="entry name" value="DUF7086"/>
</dbReference>
<evidence type="ECO:0000313" key="4">
    <source>
        <dbReference type="Proteomes" id="UP001604336"/>
    </source>
</evidence>
<dbReference type="EMBL" id="JBFOLK010000014">
    <property type="protein sequence ID" value="KAL2460153.1"/>
    <property type="molecule type" value="Genomic_DNA"/>
</dbReference>
<evidence type="ECO:0000256" key="1">
    <source>
        <dbReference type="SAM" id="MobiDB-lite"/>
    </source>
</evidence>
<feature type="domain" description="DUF7086" evidence="2">
    <location>
        <begin position="266"/>
        <end position="399"/>
    </location>
</feature>
<dbReference type="PANTHER" id="PTHR34272:SF1">
    <property type="entry name" value="EXPRESSED PROTEIN"/>
    <property type="match status" value="1"/>
</dbReference>
<organism evidence="3 4">
    <name type="scientific">Abeliophyllum distichum</name>
    <dbReference type="NCBI Taxonomy" id="126358"/>
    <lineage>
        <taxon>Eukaryota</taxon>
        <taxon>Viridiplantae</taxon>
        <taxon>Streptophyta</taxon>
        <taxon>Embryophyta</taxon>
        <taxon>Tracheophyta</taxon>
        <taxon>Spermatophyta</taxon>
        <taxon>Magnoliopsida</taxon>
        <taxon>eudicotyledons</taxon>
        <taxon>Gunneridae</taxon>
        <taxon>Pentapetalae</taxon>
        <taxon>asterids</taxon>
        <taxon>lamiids</taxon>
        <taxon>Lamiales</taxon>
        <taxon>Oleaceae</taxon>
        <taxon>Forsythieae</taxon>
        <taxon>Abeliophyllum</taxon>
    </lineage>
</organism>
<sequence length="407" mass="45326">MASNSEITKKRKIPRRLSPDLNEKDNGLLTLSLSTFRTTPRAGILSPVLPQPPPVMLDLSRFSGDLNPQLALQLSPPHSTVIVTGENPSISAPTVTLPYHYYQEEGLYTVPHSPTLNLPPPSTAENQSLPSQLSPLIATGENPSVSAPTVTLPYHRYQEDDLSTVPHKPTLNLPPPSTAENQPLSFQHSPSHQPLSVTGENPSLSAPTVTLPYQRYREDGASGGAVTPRLPRPRRNSLQSPREGKSATVPAPFPWATNYRATVHSLNYLLSKQIFSIIGEVQCKRCEKKFEIEFDLRQKFMEVGTFIAHKKAGMHDRAPLVWINPILPTCIYCNQENSAKPIISEKKKFINWLFLLLGQMLGCCTLDQLKYFCKHTKNHRTGAKDRVLYLAYLGLCKQLDPNGPFDR</sequence>
<protein>
    <recommendedName>
        <fullName evidence="2">DUF7086 domain-containing protein</fullName>
    </recommendedName>
</protein>
<dbReference type="Proteomes" id="UP001604336">
    <property type="component" value="Unassembled WGS sequence"/>
</dbReference>
<gene>
    <name evidence="3" type="ORF">Adt_43573</name>
</gene>
<name>A0ABD1P8F1_9LAMI</name>
<evidence type="ECO:0000313" key="3">
    <source>
        <dbReference type="EMBL" id="KAL2460153.1"/>
    </source>
</evidence>
<evidence type="ECO:0000259" key="2">
    <source>
        <dbReference type="Pfam" id="PF23324"/>
    </source>
</evidence>
<proteinExistence type="predicted"/>
<dbReference type="Pfam" id="PF23324">
    <property type="entry name" value="DUF7086"/>
    <property type="match status" value="1"/>
</dbReference>
<dbReference type="AlphaFoldDB" id="A0ABD1P8F1"/>